<evidence type="ECO:0000256" key="1">
    <source>
        <dbReference type="SAM" id="MobiDB-lite"/>
    </source>
</evidence>
<reference evidence="2 3" key="1">
    <citation type="submission" date="2020-04" db="EMBL/GenBank/DDBJ databases">
        <title>Perkinsus olseni comparative genomics.</title>
        <authorList>
            <person name="Bogema D.R."/>
        </authorList>
    </citation>
    <scope>NUCLEOTIDE SEQUENCE [LARGE SCALE GENOMIC DNA]</scope>
    <source>
        <strain evidence="2">ATCC PRA-179</strain>
    </source>
</reference>
<evidence type="ECO:0000313" key="2">
    <source>
        <dbReference type="EMBL" id="KAF4665749.1"/>
    </source>
</evidence>
<feature type="compositionally biased region" description="Basic and acidic residues" evidence="1">
    <location>
        <begin position="474"/>
        <end position="489"/>
    </location>
</feature>
<protein>
    <recommendedName>
        <fullName evidence="4">SWIM-type domain-containing protein</fullName>
    </recommendedName>
</protein>
<organism evidence="2 3">
    <name type="scientific">Perkinsus olseni</name>
    <name type="common">Perkinsus atlanticus</name>
    <dbReference type="NCBI Taxonomy" id="32597"/>
    <lineage>
        <taxon>Eukaryota</taxon>
        <taxon>Sar</taxon>
        <taxon>Alveolata</taxon>
        <taxon>Perkinsozoa</taxon>
        <taxon>Perkinsea</taxon>
        <taxon>Perkinsida</taxon>
        <taxon>Perkinsidae</taxon>
        <taxon>Perkinsus</taxon>
    </lineage>
</organism>
<feature type="region of interest" description="Disordered" evidence="1">
    <location>
        <begin position="187"/>
        <end position="231"/>
    </location>
</feature>
<feature type="region of interest" description="Disordered" evidence="1">
    <location>
        <begin position="462"/>
        <end position="505"/>
    </location>
</feature>
<sequence length="514" mass="54997">MTSPAPSDDSDQVDSHHLQWRLPSVSAREISQACNSAGVAYISERFSALGRRMILGFRFDPTAAVYEVEVRATTTTMDVMRRRLQRSRREPSTDPFTTPRKSSTIRSALPYPFAFYTVTIAWKGAIEDATQVQGDEDDTATSTISASSSASVLANLAIQCSCDDRRPGLCKHAALAARVLLTGRHGPAPARGSARQNMGEASPCSECKTPGTPDRQVSSTTGKPSPFMDQGDITTVDDGTRAQYGRVALEAWSSDLPGVLLCQVKVGDDAICSLLVKMPSDGQSVNLVMSVCSACSGPTESHRGPRDQCVHVRAAIALLNGKHGRDQQGQTVADMPRPVSSLVGDANGASKQRHTSRSTARPTDNIARRLVFTGPSEESKEAISHNVLEPKRSVPLVVIDDAEPLGPKDSAAAASSIVFDGRRSEAAGTSPPREGSSSSCRKRCHRSIAEISAEVSKMALKAAAAAKVRANRRRVGDVRNDDEGADRRPNSQSPGGGSVRETPESFRALLRQYL</sequence>
<feature type="region of interest" description="Disordered" evidence="1">
    <location>
        <begin position="422"/>
        <end position="443"/>
    </location>
</feature>
<evidence type="ECO:0008006" key="4">
    <source>
        <dbReference type="Google" id="ProtNLM"/>
    </source>
</evidence>
<accession>A0A7J6M2I5</accession>
<proteinExistence type="predicted"/>
<gene>
    <name evidence="2" type="ORF">FOZ61_010556</name>
</gene>
<dbReference type="OrthoDB" id="10637662at2759"/>
<evidence type="ECO:0000313" key="3">
    <source>
        <dbReference type="Proteomes" id="UP000570595"/>
    </source>
</evidence>
<feature type="region of interest" description="Disordered" evidence="1">
    <location>
        <begin position="323"/>
        <end position="367"/>
    </location>
</feature>
<dbReference type="AlphaFoldDB" id="A0A7J6M2I5"/>
<dbReference type="EMBL" id="JABAHT010000087">
    <property type="protein sequence ID" value="KAF4665749.1"/>
    <property type="molecule type" value="Genomic_DNA"/>
</dbReference>
<dbReference type="Proteomes" id="UP000570595">
    <property type="component" value="Unassembled WGS sequence"/>
</dbReference>
<name>A0A7J6M2I5_PEROL</name>
<comment type="caution">
    <text evidence="2">The sequence shown here is derived from an EMBL/GenBank/DDBJ whole genome shotgun (WGS) entry which is preliminary data.</text>
</comment>